<evidence type="ECO:0000256" key="3">
    <source>
        <dbReference type="ARBA" id="ARBA00022839"/>
    </source>
</evidence>
<keyword evidence="3" id="KW-0269">Exonuclease</keyword>
<dbReference type="PANTHER" id="PTHR30231">
    <property type="entry name" value="DNA POLYMERASE III SUBUNIT EPSILON"/>
    <property type="match status" value="1"/>
</dbReference>
<dbReference type="InterPro" id="IPR013520">
    <property type="entry name" value="Ribonucl_H"/>
</dbReference>
<dbReference type="EMBL" id="NEWD01000038">
    <property type="protein sequence ID" value="OXM99456.1"/>
    <property type="molecule type" value="Genomic_DNA"/>
</dbReference>
<proteinExistence type="predicted"/>
<dbReference type="Pfam" id="PF00929">
    <property type="entry name" value="RNase_T"/>
    <property type="match status" value="1"/>
</dbReference>
<keyword evidence="6" id="KW-1185">Reference proteome</keyword>
<keyword evidence="2" id="KW-0378">Hydrolase</keyword>
<evidence type="ECO:0000256" key="1">
    <source>
        <dbReference type="ARBA" id="ARBA00022722"/>
    </source>
</evidence>
<organism evidence="5 6">
    <name type="scientific">Bifidobacterium vansinderenii</name>
    <dbReference type="NCBI Taxonomy" id="1984871"/>
    <lineage>
        <taxon>Bacteria</taxon>
        <taxon>Bacillati</taxon>
        <taxon>Actinomycetota</taxon>
        <taxon>Actinomycetes</taxon>
        <taxon>Bifidobacteriales</taxon>
        <taxon>Bifidobacteriaceae</taxon>
        <taxon>Bifidobacterium</taxon>
    </lineage>
</organism>
<feature type="domain" description="Exonuclease" evidence="4">
    <location>
        <begin position="47"/>
        <end position="229"/>
    </location>
</feature>
<evidence type="ECO:0000313" key="6">
    <source>
        <dbReference type="Proteomes" id="UP000215433"/>
    </source>
</evidence>
<dbReference type="CDD" id="cd06127">
    <property type="entry name" value="DEDDh"/>
    <property type="match status" value="1"/>
</dbReference>
<gene>
    <name evidence="5" type="ORF">Tam10B_2203</name>
</gene>
<dbReference type="Proteomes" id="UP000215433">
    <property type="component" value="Unassembled WGS sequence"/>
</dbReference>
<name>A0A229VV15_9BIFI</name>
<dbReference type="GO" id="GO:0005829">
    <property type="term" value="C:cytosol"/>
    <property type="evidence" value="ECO:0007669"/>
    <property type="project" value="TreeGrafter"/>
</dbReference>
<protein>
    <submittedName>
        <fullName evidence="5">DNA polymerase III subunit epsilon</fullName>
    </submittedName>
</protein>
<dbReference type="SMART" id="SM00479">
    <property type="entry name" value="EXOIII"/>
    <property type="match status" value="1"/>
</dbReference>
<comment type="caution">
    <text evidence="5">The sequence shown here is derived from an EMBL/GenBank/DDBJ whole genome shotgun (WGS) entry which is preliminary data.</text>
</comment>
<keyword evidence="1" id="KW-0540">Nuclease</keyword>
<reference evidence="5 6" key="1">
    <citation type="submission" date="2017-05" db="EMBL/GenBank/DDBJ databases">
        <title>Bifidobacterium vansinderenii sp. nov.</title>
        <authorList>
            <person name="Lugli G.A."/>
            <person name="Duranti S."/>
            <person name="Mangifesta M."/>
        </authorList>
    </citation>
    <scope>NUCLEOTIDE SEQUENCE [LARGE SCALE GENOMIC DNA]</scope>
    <source>
        <strain evidence="5 6">Tam10B</strain>
    </source>
</reference>
<sequence length="271" mass="30073">MPENRETPVIGRSLSLRPQTIQGMTELLTAIEAAPNQTADQTLADSWLLGFDTETTGVTAGRDAICSASLVLRDPAKGYAGDVIGEWLINPHRPVSPAASRVNGFTDEFLQEHGGEPTEVLETIAGIIAEAQRHGIPLLAYNAPFDVDMLEGDLARWGLQSLRDRLDCEPVVVDPLVIDREISHRKGKRTLTDTTFYYGVEPRGDFHNATADTTAAVDLIAPITRLYPQTGRLTLGELMDWQRDAYRRWRDSFNQWLTSKGRTPIIGGWFE</sequence>
<dbReference type="AlphaFoldDB" id="A0A229VV15"/>
<dbReference type="PANTHER" id="PTHR30231:SF4">
    <property type="entry name" value="PROTEIN NEN2"/>
    <property type="match status" value="1"/>
</dbReference>
<evidence type="ECO:0000259" key="4">
    <source>
        <dbReference type="SMART" id="SM00479"/>
    </source>
</evidence>
<evidence type="ECO:0000313" key="5">
    <source>
        <dbReference type="EMBL" id="OXM99456.1"/>
    </source>
</evidence>
<dbReference type="GO" id="GO:0003676">
    <property type="term" value="F:nucleic acid binding"/>
    <property type="evidence" value="ECO:0007669"/>
    <property type="project" value="InterPro"/>
</dbReference>
<dbReference type="InterPro" id="IPR012337">
    <property type="entry name" value="RNaseH-like_sf"/>
</dbReference>
<accession>A0A229VV15</accession>
<evidence type="ECO:0000256" key="2">
    <source>
        <dbReference type="ARBA" id="ARBA00022801"/>
    </source>
</evidence>
<dbReference type="SUPFAM" id="SSF53098">
    <property type="entry name" value="Ribonuclease H-like"/>
    <property type="match status" value="1"/>
</dbReference>
<dbReference type="GO" id="GO:0008408">
    <property type="term" value="F:3'-5' exonuclease activity"/>
    <property type="evidence" value="ECO:0007669"/>
    <property type="project" value="TreeGrafter"/>
</dbReference>
<dbReference type="InterPro" id="IPR036397">
    <property type="entry name" value="RNaseH_sf"/>
</dbReference>
<dbReference type="Gene3D" id="3.30.420.10">
    <property type="entry name" value="Ribonuclease H-like superfamily/Ribonuclease H"/>
    <property type="match status" value="1"/>
</dbReference>